<accession>A0A5B1BM27</accession>
<dbReference type="EMBL" id="VTZN01000179">
    <property type="protein sequence ID" value="KAA1248264.1"/>
    <property type="molecule type" value="Genomic_DNA"/>
</dbReference>
<dbReference type="RefSeq" id="WP_149655860.1">
    <property type="nucleotide sequence ID" value="NZ_VTZN01000179.1"/>
</dbReference>
<evidence type="ECO:0000313" key="2">
    <source>
        <dbReference type="EMBL" id="KAA1248264.1"/>
    </source>
</evidence>
<dbReference type="Pfam" id="PF00934">
    <property type="entry name" value="PE"/>
    <property type="match status" value="1"/>
</dbReference>
<sequence length="89" mass="8875">MNFISATGKDSAAAAETTEIAAATADKVSGQIAALFGAHALRYQSAAATAPAPALVLSTPASAWPAPTGHHCGLRLDGLDAGRHPGLLR</sequence>
<dbReference type="InterPro" id="IPR000084">
    <property type="entry name" value="PE-PGRS_N"/>
</dbReference>
<dbReference type="Gene3D" id="1.10.287.850">
    <property type="entry name" value="HP0062-like domain"/>
    <property type="match status" value="1"/>
</dbReference>
<proteinExistence type="predicted"/>
<dbReference type="AlphaFoldDB" id="A0A5B1BM27"/>
<protein>
    <submittedName>
        <fullName evidence="2">PE domain-containing protein</fullName>
    </submittedName>
</protein>
<dbReference type="Proteomes" id="UP000324701">
    <property type="component" value="Unassembled WGS sequence"/>
</dbReference>
<keyword evidence="3" id="KW-1185">Reference proteome</keyword>
<evidence type="ECO:0000313" key="3">
    <source>
        <dbReference type="Proteomes" id="UP000324701"/>
    </source>
</evidence>
<reference evidence="2 3" key="1">
    <citation type="submission" date="2019-09" db="EMBL/GenBank/DDBJ databases">
        <title>Report of infection by Mycobacterium simiae a patient suffering from pulmonary tuberculosis.</title>
        <authorList>
            <person name="Mohanty P.S."/>
            <person name="Bansal A.K."/>
            <person name="Singh H."/>
            <person name="Sharma S."/>
            <person name="Patil S.A."/>
            <person name="Upadhaya P."/>
            <person name="Singh P.K."/>
            <person name="Kumar D."/>
            <person name="Kumar S."/>
            <person name="Singh R.K."/>
            <person name="Chaudhary B."/>
        </authorList>
    </citation>
    <scope>NUCLEOTIDE SEQUENCE [LARGE SCALE GENOMIC DNA]</scope>
    <source>
        <strain evidence="2 3">JAL-560-SIM</strain>
    </source>
</reference>
<dbReference type="SUPFAM" id="SSF140459">
    <property type="entry name" value="PE/PPE dimer-like"/>
    <property type="match status" value="1"/>
</dbReference>
<gene>
    <name evidence="2" type="ORF">F0Q45_21505</name>
</gene>
<comment type="caution">
    <text evidence="2">The sequence shown here is derived from an EMBL/GenBank/DDBJ whole genome shotgun (WGS) entry which is preliminary data.</text>
</comment>
<feature type="domain" description="PE" evidence="1">
    <location>
        <begin position="9"/>
        <end position="50"/>
    </location>
</feature>
<evidence type="ECO:0000259" key="1">
    <source>
        <dbReference type="Pfam" id="PF00934"/>
    </source>
</evidence>
<organism evidence="2 3">
    <name type="scientific">Mycobacterium simiae</name>
    <name type="common">Mycobacterium habana</name>
    <dbReference type="NCBI Taxonomy" id="1784"/>
    <lineage>
        <taxon>Bacteria</taxon>
        <taxon>Bacillati</taxon>
        <taxon>Actinomycetota</taxon>
        <taxon>Actinomycetes</taxon>
        <taxon>Mycobacteriales</taxon>
        <taxon>Mycobacteriaceae</taxon>
        <taxon>Mycobacterium</taxon>
        <taxon>Mycobacterium simiae complex</taxon>
    </lineage>
</organism>
<dbReference type="InterPro" id="IPR038332">
    <property type="entry name" value="PPE_sf"/>
</dbReference>
<name>A0A5B1BM27_MYCSI</name>